<evidence type="ECO:0000313" key="2">
    <source>
        <dbReference type="EMBL" id="SDY44570.1"/>
    </source>
</evidence>
<dbReference type="Gene3D" id="3.90.550.10">
    <property type="entry name" value="Spore Coat Polysaccharide Biosynthesis Protein SpsA, Chain A"/>
    <property type="match status" value="1"/>
</dbReference>
<dbReference type="AlphaFoldDB" id="A0A1H3JX79"/>
<dbReference type="CDD" id="cd00761">
    <property type="entry name" value="Glyco_tranf_GTA_type"/>
    <property type="match status" value="1"/>
</dbReference>
<protein>
    <submittedName>
        <fullName evidence="2">Glycosyl transferase family 2</fullName>
    </submittedName>
</protein>
<dbReference type="GO" id="GO:0016758">
    <property type="term" value="F:hexosyltransferase activity"/>
    <property type="evidence" value="ECO:0007669"/>
    <property type="project" value="UniProtKB-ARBA"/>
</dbReference>
<accession>A0A1H3JX79</accession>
<evidence type="ECO:0000313" key="3">
    <source>
        <dbReference type="Proteomes" id="UP000199035"/>
    </source>
</evidence>
<dbReference type="Pfam" id="PF00535">
    <property type="entry name" value="Glycos_transf_2"/>
    <property type="match status" value="1"/>
</dbReference>
<dbReference type="RefSeq" id="WP_086185212.1">
    <property type="nucleotide sequence ID" value="NZ_FNPK01000010.1"/>
</dbReference>
<feature type="domain" description="Glycosyltransferase 2-like" evidence="1">
    <location>
        <begin position="3"/>
        <end position="155"/>
    </location>
</feature>
<proteinExistence type="predicted"/>
<dbReference type="PANTHER" id="PTHR22916">
    <property type="entry name" value="GLYCOSYLTRANSFERASE"/>
    <property type="match status" value="1"/>
</dbReference>
<dbReference type="EMBL" id="FNPK01000010">
    <property type="protein sequence ID" value="SDY44570.1"/>
    <property type="molecule type" value="Genomic_DNA"/>
</dbReference>
<evidence type="ECO:0000259" key="1">
    <source>
        <dbReference type="Pfam" id="PF00535"/>
    </source>
</evidence>
<reference evidence="3" key="1">
    <citation type="submission" date="2016-10" db="EMBL/GenBank/DDBJ databases">
        <authorList>
            <person name="Varghese N."/>
            <person name="Submissions S."/>
        </authorList>
    </citation>
    <scope>NUCLEOTIDE SEQUENCE [LARGE SCALE GENOMIC DNA]</scope>
    <source>
        <strain evidence="3">ANC 5109</strain>
    </source>
</reference>
<keyword evidence="3" id="KW-1185">Reference proteome</keyword>
<gene>
    <name evidence="2" type="ORF">SAMN05421643_110116</name>
</gene>
<dbReference type="STRING" id="595670.SAMN05421643_110116"/>
<dbReference type="SUPFAM" id="SSF53448">
    <property type="entry name" value="Nucleotide-diphospho-sugar transferases"/>
    <property type="match status" value="1"/>
</dbReference>
<dbReference type="PANTHER" id="PTHR22916:SF3">
    <property type="entry name" value="UDP-GLCNAC:BETAGAL BETA-1,3-N-ACETYLGLUCOSAMINYLTRANSFERASE-LIKE PROTEIN 1"/>
    <property type="match status" value="1"/>
</dbReference>
<sequence>MISIILTHFNKGLLLNRTIESLQPWDDIVHEIIVVDDHSTDPSWSQNSTYIVQTYPKIKIIQNTENKGPAVRLNQGGFAATGDYLFFMDSDDVLAPNRLQLFLTAMKNQSADLCYGKKVKTHDLNEIQKHTTATWESSTNALHYILKNNIMQMCVMCSKELFLKAGGCNEKIFIQDESLALNLGKYSQKIISTDLDCVFVILDEEETTRVRGENRLSRHLEQQHYDMFFTIDDFLQNYPNIDQENKTLLIKKAFSTYWKSIKNTPQQRFSDLLIYLASKVSPLKIWDKNHQHLIEYFEKLDHVRKIRT</sequence>
<dbReference type="Proteomes" id="UP000199035">
    <property type="component" value="Unassembled WGS sequence"/>
</dbReference>
<organism evidence="2 3">
    <name type="scientific">Acinetobacter kyonggiensis</name>
    <dbReference type="NCBI Taxonomy" id="595670"/>
    <lineage>
        <taxon>Bacteria</taxon>
        <taxon>Pseudomonadati</taxon>
        <taxon>Pseudomonadota</taxon>
        <taxon>Gammaproteobacteria</taxon>
        <taxon>Moraxellales</taxon>
        <taxon>Moraxellaceae</taxon>
        <taxon>Acinetobacter</taxon>
    </lineage>
</organism>
<dbReference type="InterPro" id="IPR001173">
    <property type="entry name" value="Glyco_trans_2-like"/>
</dbReference>
<dbReference type="InterPro" id="IPR029044">
    <property type="entry name" value="Nucleotide-diphossugar_trans"/>
</dbReference>
<name>A0A1H3JX79_9GAMM</name>
<keyword evidence="2" id="KW-0808">Transferase</keyword>